<evidence type="ECO:0000313" key="8">
    <source>
        <dbReference type="EMBL" id="MFC5357230.1"/>
    </source>
</evidence>
<keyword evidence="4" id="KW-0547">Nucleotide-binding</keyword>
<dbReference type="PROSITE" id="PS50893">
    <property type="entry name" value="ABC_TRANSPORTER_2"/>
    <property type="match status" value="1"/>
</dbReference>
<evidence type="ECO:0000256" key="1">
    <source>
        <dbReference type="ARBA" id="ARBA00004417"/>
    </source>
</evidence>
<evidence type="ECO:0000256" key="6">
    <source>
        <dbReference type="SAM" id="MobiDB-lite"/>
    </source>
</evidence>
<sequence length="354" mass="39095">MVETSPPPLLRVDRLARHFPVRGFLNRRVGTLRALDDVSFTMTRGEVLGIVGETGSGKSTLGKTLMGIHEPTLGEVWLDGTRIASSGQKRAASIRTRLQYVYQDPGASLDPRWTLRRSLHEPLIIHTRWPRDRREAKVREIVAAVDLPPSHLDLYPHEISGGQLRRAGLARILVLHPQLIILDEPTAGLDVSVQAAVLTLLQDLRRDFTLTYMVISHDLAVVRSVSDRVAVMYLGRIVEIGPTADVFAAPRHPYTRALLATAPRIGGPRVTDSFPLLGGPPDPLQLPWGCRFRTRCRLAMPECAGLAVQLDYEGERGVACPRWRHGDMPRPVAPPGTGSSAPAIMPRPAEEPRR</sequence>
<dbReference type="SUPFAM" id="SSF52540">
    <property type="entry name" value="P-loop containing nucleoside triphosphate hydrolases"/>
    <property type="match status" value="1"/>
</dbReference>
<keyword evidence="3" id="KW-0813">Transport</keyword>
<comment type="subcellular location">
    <subcellularLocation>
        <location evidence="1">Cell inner membrane</location>
        <topology evidence="1">Peripheral membrane protein</topology>
    </subcellularLocation>
</comment>
<evidence type="ECO:0000256" key="2">
    <source>
        <dbReference type="ARBA" id="ARBA00005417"/>
    </source>
</evidence>
<dbReference type="NCBIfam" id="TIGR01727">
    <property type="entry name" value="oligo_HPY"/>
    <property type="match status" value="1"/>
</dbReference>
<dbReference type="SMART" id="SM00382">
    <property type="entry name" value="AAA"/>
    <property type="match status" value="1"/>
</dbReference>
<dbReference type="InterPro" id="IPR017871">
    <property type="entry name" value="ABC_transporter-like_CS"/>
</dbReference>
<proteinExistence type="inferred from homology"/>
<dbReference type="Proteomes" id="UP001596166">
    <property type="component" value="Unassembled WGS sequence"/>
</dbReference>
<dbReference type="RefSeq" id="WP_376996763.1">
    <property type="nucleotide sequence ID" value="NZ_JBHSLC010000041.1"/>
</dbReference>
<reference evidence="9" key="1">
    <citation type="journal article" date="2019" name="Int. J. Syst. Evol. Microbiol.">
        <title>The Global Catalogue of Microorganisms (GCM) 10K type strain sequencing project: providing services to taxonomists for standard genome sequencing and annotation.</title>
        <authorList>
            <consortium name="The Broad Institute Genomics Platform"/>
            <consortium name="The Broad Institute Genome Sequencing Center for Infectious Disease"/>
            <person name="Wu L."/>
            <person name="Ma J."/>
        </authorList>
    </citation>
    <scope>NUCLEOTIDE SEQUENCE [LARGE SCALE GENOMIC DNA]</scope>
    <source>
        <strain evidence="9">CCUG 58760</strain>
    </source>
</reference>
<dbReference type="CDD" id="cd03257">
    <property type="entry name" value="ABC_NikE_OppD_transporters"/>
    <property type="match status" value="1"/>
</dbReference>
<dbReference type="PANTHER" id="PTHR43776">
    <property type="entry name" value="TRANSPORT ATP-BINDING PROTEIN"/>
    <property type="match status" value="1"/>
</dbReference>
<dbReference type="InterPro" id="IPR013563">
    <property type="entry name" value="Oligopep_ABC_C"/>
</dbReference>
<dbReference type="Pfam" id="PF08352">
    <property type="entry name" value="oligo_HPY"/>
    <property type="match status" value="1"/>
</dbReference>
<comment type="similarity">
    <text evidence="2">Belongs to the ABC transporter superfamily.</text>
</comment>
<dbReference type="InterPro" id="IPR050319">
    <property type="entry name" value="ABC_transp_ATP-bind"/>
</dbReference>
<protein>
    <submittedName>
        <fullName evidence="8">Oligopeptide/dipeptide ABC transporter ATP-binding protein</fullName>
    </submittedName>
</protein>
<comment type="caution">
    <text evidence="8">The sequence shown here is derived from an EMBL/GenBank/DDBJ whole genome shotgun (WGS) entry which is preliminary data.</text>
</comment>
<evidence type="ECO:0000259" key="7">
    <source>
        <dbReference type="PROSITE" id="PS50893"/>
    </source>
</evidence>
<dbReference type="EMBL" id="JBHSLC010000041">
    <property type="protein sequence ID" value="MFC5357230.1"/>
    <property type="molecule type" value="Genomic_DNA"/>
</dbReference>
<gene>
    <name evidence="8" type="ORF">ACFPMG_19645</name>
</gene>
<evidence type="ECO:0000256" key="3">
    <source>
        <dbReference type="ARBA" id="ARBA00022448"/>
    </source>
</evidence>
<dbReference type="PROSITE" id="PS00211">
    <property type="entry name" value="ABC_TRANSPORTER_1"/>
    <property type="match status" value="1"/>
</dbReference>
<dbReference type="InterPro" id="IPR027417">
    <property type="entry name" value="P-loop_NTPase"/>
</dbReference>
<dbReference type="InterPro" id="IPR003593">
    <property type="entry name" value="AAA+_ATPase"/>
</dbReference>
<keyword evidence="5 8" id="KW-0067">ATP-binding</keyword>
<dbReference type="InterPro" id="IPR003439">
    <property type="entry name" value="ABC_transporter-like_ATP-bd"/>
</dbReference>
<evidence type="ECO:0000313" key="9">
    <source>
        <dbReference type="Proteomes" id="UP001596166"/>
    </source>
</evidence>
<dbReference type="Pfam" id="PF00005">
    <property type="entry name" value="ABC_tran"/>
    <property type="match status" value="1"/>
</dbReference>
<name>A0ABW0G9A4_9PROT</name>
<evidence type="ECO:0000256" key="5">
    <source>
        <dbReference type="ARBA" id="ARBA00022840"/>
    </source>
</evidence>
<organism evidence="8 9">
    <name type="scientific">Azospirillum himalayense</name>
    <dbReference type="NCBI Taxonomy" id="654847"/>
    <lineage>
        <taxon>Bacteria</taxon>
        <taxon>Pseudomonadati</taxon>
        <taxon>Pseudomonadota</taxon>
        <taxon>Alphaproteobacteria</taxon>
        <taxon>Rhodospirillales</taxon>
        <taxon>Azospirillaceae</taxon>
        <taxon>Azospirillum</taxon>
    </lineage>
</organism>
<evidence type="ECO:0000256" key="4">
    <source>
        <dbReference type="ARBA" id="ARBA00022741"/>
    </source>
</evidence>
<feature type="domain" description="ABC transporter" evidence="7">
    <location>
        <begin position="10"/>
        <end position="259"/>
    </location>
</feature>
<dbReference type="Gene3D" id="3.40.50.300">
    <property type="entry name" value="P-loop containing nucleotide triphosphate hydrolases"/>
    <property type="match status" value="1"/>
</dbReference>
<dbReference type="GO" id="GO:0005524">
    <property type="term" value="F:ATP binding"/>
    <property type="evidence" value="ECO:0007669"/>
    <property type="project" value="UniProtKB-KW"/>
</dbReference>
<feature type="region of interest" description="Disordered" evidence="6">
    <location>
        <begin position="325"/>
        <end position="354"/>
    </location>
</feature>
<dbReference type="PANTHER" id="PTHR43776:SF7">
    <property type="entry name" value="D,D-DIPEPTIDE TRANSPORT ATP-BINDING PROTEIN DDPF-RELATED"/>
    <property type="match status" value="1"/>
</dbReference>
<keyword evidence="9" id="KW-1185">Reference proteome</keyword>
<accession>A0ABW0G9A4</accession>